<dbReference type="OMA" id="RCLYNTK"/>
<name>A0A3Q3XGE5_MOLML</name>
<dbReference type="Ensembl" id="ENSMMOT00000022451.1">
    <property type="protein sequence ID" value="ENSMMOP00000022086.1"/>
    <property type="gene ID" value="ENSMMOG00000016774.1"/>
</dbReference>
<accession>A0A3Q3XGE5</accession>
<reference evidence="1" key="2">
    <citation type="submission" date="2025-09" db="UniProtKB">
        <authorList>
            <consortium name="Ensembl"/>
        </authorList>
    </citation>
    <scope>IDENTIFICATION</scope>
</reference>
<proteinExistence type="predicted"/>
<dbReference type="Proteomes" id="UP000261620">
    <property type="component" value="Unplaced"/>
</dbReference>
<keyword evidence="2" id="KW-1185">Reference proteome</keyword>
<organism evidence="1 2">
    <name type="scientific">Mola mola</name>
    <name type="common">Ocean sunfish</name>
    <name type="synonym">Tetraodon mola</name>
    <dbReference type="NCBI Taxonomy" id="94237"/>
    <lineage>
        <taxon>Eukaryota</taxon>
        <taxon>Metazoa</taxon>
        <taxon>Chordata</taxon>
        <taxon>Craniata</taxon>
        <taxon>Vertebrata</taxon>
        <taxon>Euteleostomi</taxon>
        <taxon>Actinopterygii</taxon>
        <taxon>Neopterygii</taxon>
        <taxon>Teleostei</taxon>
        <taxon>Neoteleostei</taxon>
        <taxon>Acanthomorphata</taxon>
        <taxon>Eupercaria</taxon>
        <taxon>Tetraodontiformes</taxon>
        <taxon>Molidae</taxon>
        <taxon>Mola</taxon>
    </lineage>
</organism>
<dbReference type="AlphaFoldDB" id="A0A3Q3XGE5"/>
<reference evidence="1" key="1">
    <citation type="submission" date="2025-08" db="UniProtKB">
        <authorList>
            <consortium name="Ensembl"/>
        </authorList>
    </citation>
    <scope>IDENTIFICATION</scope>
</reference>
<sequence length="113" mass="12633">MSIRHNRAITPLTSKNPKSISSNCCRVTTQSSGLGRRLTSRCSSVKITGSATNTRLDSLVIEADRMWEFTVRERLCLFRSPIPRSVAFSVLRNCPRCLYSTNTSFATPAMCKK</sequence>
<evidence type="ECO:0000313" key="1">
    <source>
        <dbReference type="Ensembl" id="ENSMMOP00000022086.1"/>
    </source>
</evidence>
<protein>
    <submittedName>
        <fullName evidence="1">Uncharacterized protein</fullName>
    </submittedName>
</protein>
<evidence type="ECO:0000313" key="2">
    <source>
        <dbReference type="Proteomes" id="UP000261620"/>
    </source>
</evidence>